<dbReference type="EMBL" id="FUYE01000003">
    <property type="protein sequence ID" value="SKA84997.1"/>
    <property type="molecule type" value="Genomic_DNA"/>
</dbReference>
<dbReference type="STRING" id="48467.SAMN02745166_01084"/>
<organism evidence="1 2">
    <name type="scientific">Prosthecobacter debontii</name>
    <dbReference type="NCBI Taxonomy" id="48467"/>
    <lineage>
        <taxon>Bacteria</taxon>
        <taxon>Pseudomonadati</taxon>
        <taxon>Verrucomicrobiota</taxon>
        <taxon>Verrucomicrobiia</taxon>
        <taxon>Verrucomicrobiales</taxon>
        <taxon>Verrucomicrobiaceae</taxon>
        <taxon>Prosthecobacter</taxon>
    </lineage>
</organism>
<evidence type="ECO:0000313" key="1">
    <source>
        <dbReference type="EMBL" id="SKA84997.1"/>
    </source>
</evidence>
<proteinExistence type="predicted"/>
<dbReference type="Proteomes" id="UP000190774">
    <property type="component" value="Unassembled WGS sequence"/>
</dbReference>
<reference evidence="2" key="1">
    <citation type="submission" date="2017-02" db="EMBL/GenBank/DDBJ databases">
        <authorList>
            <person name="Varghese N."/>
            <person name="Submissions S."/>
        </authorList>
    </citation>
    <scope>NUCLEOTIDE SEQUENCE [LARGE SCALE GENOMIC DNA]</scope>
    <source>
        <strain evidence="2">ATCC 700200</strain>
    </source>
</reference>
<protein>
    <submittedName>
        <fullName evidence="1">Uncharacterized protein</fullName>
    </submittedName>
</protein>
<dbReference type="RefSeq" id="WP_078812292.1">
    <property type="nucleotide sequence ID" value="NZ_FUYE01000003.1"/>
</dbReference>
<dbReference type="AlphaFoldDB" id="A0A1T4X6F1"/>
<evidence type="ECO:0000313" key="2">
    <source>
        <dbReference type="Proteomes" id="UP000190774"/>
    </source>
</evidence>
<accession>A0A1T4X6F1</accession>
<gene>
    <name evidence="1" type="ORF">SAMN02745166_01084</name>
</gene>
<name>A0A1T4X6F1_9BACT</name>
<keyword evidence="2" id="KW-1185">Reference proteome</keyword>
<sequence>MATTLTFTLPSNPGCPPLVCGVGNLTFVKLLTDQKAKSADGSGYLRATITAVQQLSLTSWKYTVSVPDSELANPVTGADVEPSLCCVSCADAAILAKLAQIDPSETTVRLNWQTISLRDPDQGVVIGDTYLLRRNVAFRIHAIEIAICSGAGPVDLTLQVSGGNNEIYVDLTSALTVSAPQLTARLDPEISLLVPAKCALRARVSHGGIYPSAYGLELHLLTSEI</sequence>